<organism evidence="2 3">
    <name type="scientific">Syncephalastrum racemosum</name>
    <name type="common">Filamentous fungus</name>
    <dbReference type="NCBI Taxonomy" id="13706"/>
    <lineage>
        <taxon>Eukaryota</taxon>
        <taxon>Fungi</taxon>
        <taxon>Fungi incertae sedis</taxon>
        <taxon>Mucoromycota</taxon>
        <taxon>Mucoromycotina</taxon>
        <taxon>Mucoromycetes</taxon>
        <taxon>Mucorales</taxon>
        <taxon>Syncephalastraceae</taxon>
        <taxon>Syncephalastrum</taxon>
    </lineage>
</organism>
<dbReference type="Proteomes" id="UP000242180">
    <property type="component" value="Unassembled WGS sequence"/>
</dbReference>
<evidence type="ECO:0000313" key="3">
    <source>
        <dbReference type="Proteomes" id="UP000242180"/>
    </source>
</evidence>
<dbReference type="InParanoid" id="A0A1X2GZN0"/>
<dbReference type="OrthoDB" id="2287259at2759"/>
<keyword evidence="3" id="KW-1185">Reference proteome</keyword>
<gene>
    <name evidence="2" type="ORF">BCR43DRAFT_499790</name>
</gene>
<evidence type="ECO:0000313" key="2">
    <source>
        <dbReference type="EMBL" id="ORY89978.1"/>
    </source>
</evidence>
<reference evidence="2 3" key="1">
    <citation type="submission" date="2016-07" db="EMBL/GenBank/DDBJ databases">
        <title>Pervasive Adenine N6-methylation of Active Genes in Fungi.</title>
        <authorList>
            <consortium name="DOE Joint Genome Institute"/>
            <person name="Mondo S.J."/>
            <person name="Dannebaum R.O."/>
            <person name="Kuo R.C."/>
            <person name="Labutti K."/>
            <person name="Haridas S."/>
            <person name="Kuo A."/>
            <person name="Salamov A."/>
            <person name="Ahrendt S.R."/>
            <person name="Lipzen A."/>
            <person name="Sullivan W."/>
            <person name="Andreopoulos W.B."/>
            <person name="Clum A."/>
            <person name="Lindquist E."/>
            <person name="Daum C."/>
            <person name="Ramamoorthy G.K."/>
            <person name="Gryganskyi A."/>
            <person name="Culley D."/>
            <person name="Magnuson J.K."/>
            <person name="James T.Y."/>
            <person name="O'Malley M.A."/>
            <person name="Stajich J.E."/>
            <person name="Spatafora J.W."/>
            <person name="Visel A."/>
            <person name="Grigoriev I.V."/>
        </authorList>
    </citation>
    <scope>NUCLEOTIDE SEQUENCE [LARGE SCALE GENOMIC DNA]</scope>
    <source>
        <strain evidence="2 3">NRRL 2496</strain>
    </source>
</reference>
<evidence type="ECO:0000256" key="1">
    <source>
        <dbReference type="SAM" id="MobiDB-lite"/>
    </source>
</evidence>
<accession>A0A1X2GZN0</accession>
<dbReference type="AlphaFoldDB" id="A0A1X2GZN0"/>
<feature type="compositionally biased region" description="Low complexity" evidence="1">
    <location>
        <begin position="87"/>
        <end position="105"/>
    </location>
</feature>
<name>A0A1X2GZN0_SYNRA</name>
<feature type="region of interest" description="Disordered" evidence="1">
    <location>
        <begin position="85"/>
        <end position="105"/>
    </location>
</feature>
<dbReference type="OMA" id="DCHTKCS"/>
<proteinExistence type="predicted"/>
<comment type="caution">
    <text evidence="2">The sequence shown here is derived from an EMBL/GenBank/DDBJ whole genome shotgun (WGS) entry which is preliminary data.</text>
</comment>
<protein>
    <submittedName>
        <fullName evidence="2">Uncharacterized protein</fullName>
    </submittedName>
</protein>
<sequence>MDYFPSPPSSPILGADKVVCGSCDKALNNDWFCVDCHEKCDSCNRFLSHGEHCSRCWSFDALQNLYVRKPIPTGGYHPYRYQQRMPSASSSTSTTSSACSSSSIY</sequence>
<dbReference type="EMBL" id="MCGN01000013">
    <property type="protein sequence ID" value="ORY89978.1"/>
    <property type="molecule type" value="Genomic_DNA"/>
</dbReference>